<protein>
    <submittedName>
        <fullName evidence="4">Stalk domain-containing protein</fullName>
    </submittedName>
</protein>
<evidence type="ECO:0000259" key="3">
    <source>
        <dbReference type="Pfam" id="PF07833"/>
    </source>
</evidence>
<dbReference type="InterPro" id="IPR036582">
    <property type="entry name" value="Mao_N_sf"/>
</dbReference>
<dbReference type="RefSeq" id="WP_256303899.1">
    <property type="nucleotide sequence ID" value="NZ_JANFYS010000014.1"/>
</dbReference>
<dbReference type="EMBL" id="JANFYS010000014">
    <property type="protein sequence ID" value="MCQ4770428.1"/>
    <property type="molecule type" value="Genomic_DNA"/>
</dbReference>
<dbReference type="SUPFAM" id="SSF55383">
    <property type="entry name" value="Copper amine oxidase, domain N"/>
    <property type="match status" value="1"/>
</dbReference>
<comment type="caution">
    <text evidence="4">The sequence shown here is derived from an EMBL/GenBank/DDBJ whole genome shotgun (WGS) entry which is preliminary data.</text>
</comment>
<keyword evidence="1" id="KW-0732">Signal</keyword>
<dbReference type="Proteomes" id="UP001204562">
    <property type="component" value="Unassembled WGS sequence"/>
</dbReference>
<evidence type="ECO:0000259" key="2">
    <source>
        <dbReference type="Pfam" id="PF06889"/>
    </source>
</evidence>
<evidence type="ECO:0000313" key="5">
    <source>
        <dbReference type="Proteomes" id="UP001204562"/>
    </source>
</evidence>
<name>A0AAW5JS33_9FIRM</name>
<accession>A0AAW5JS33</accession>
<evidence type="ECO:0000313" key="4">
    <source>
        <dbReference type="EMBL" id="MCQ4770428.1"/>
    </source>
</evidence>
<dbReference type="InterPro" id="IPR012854">
    <property type="entry name" value="Cu_amine_oxidase-like_N"/>
</dbReference>
<dbReference type="InterPro" id="IPR009677">
    <property type="entry name" value="DUF1266"/>
</dbReference>
<gene>
    <name evidence="4" type="ORF">NE579_08120</name>
</gene>
<sequence length="518" mass="57029">MKKRFLSLLLALSLSLSIPSFAAGAAGPTPPAWCPAEEYAVFANSQAYKGDTWSKILSLREDAAAGNPAPTSSSSTVLYNRQRELKKSNDPGVRFELGLIDVKYALNAAAQGKTVGISSDFEMAAYYGKGDEPACYLAYLWNARSKLWTHDLTTGLEGALGYYAASVAYLFPYESFTMDQILNWGQANGVSAERLAYAKSLLFVTLDGDLVHPRSVRISADAVDTTTAQTRNQRTMVPIRRLAELMGATVDYDASSRQITIRRAADTFVMTLDRTEALRNGEPFQMDVAPYAENNRTYIPIRYIAECFGQSVEWNGSQQHVVIQEDKSVAGDSNLEAWALAMGALLNYENNPREAHLFGGKRRFGANPVGGAVSNRLETTGPDFGRQILADSWGITDREALIAAAGTLVQSLDQTYPAWDLFRVSHLAQWGYLAGYVTYYEALELVEPAAQALCDQFSAWEAAYENYLEGWCAWSGQDAADVWQTSRGLLYREMRATPDMARLLDDNLFQTGVVPLPG</sequence>
<dbReference type="Pfam" id="PF07833">
    <property type="entry name" value="Cu_amine_oxidN1"/>
    <property type="match status" value="1"/>
</dbReference>
<evidence type="ECO:0000256" key="1">
    <source>
        <dbReference type="SAM" id="SignalP"/>
    </source>
</evidence>
<feature type="signal peptide" evidence="1">
    <location>
        <begin position="1"/>
        <end position="22"/>
    </location>
</feature>
<dbReference type="AlphaFoldDB" id="A0AAW5JS33"/>
<feature type="domain" description="Copper amine oxidase-like N-terminal" evidence="3">
    <location>
        <begin position="228"/>
        <end position="323"/>
    </location>
</feature>
<proteinExistence type="predicted"/>
<dbReference type="Pfam" id="PF06889">
    <property type="entry name" value="DUF1266"/>
    <property type="match status" value="1"/>
</dbReference>
<organism evidence="4 5">
    <name type="scientific">Intestinimonas massiliensis</name>
    <name type="common">ex Afouda et al. 2020</name>
    <dbReference type="NCBI Taxonomy" id="1673721"/>
    <lineage>
        <taxon>Bacteria</taxon>
        <taxon>Bacillati</taxon>
        <taxon>Bacillota</taxon>
        <taxon>Clostridia</taxon>
        <taxon>Eubacteriales</taxon>
        <taxon>Intestinimonas</taxon>
    </lineage>
</organism>
<dbReference type="Gene3D" id="3.30.457.10">
    <property type="entry name" value="Copper amine oxidase-like, N-terminal domain"/>
    <property type="match status" value="1"/>
</dbReference>
<feature type="domain" description="DUF1266" evidence="2">
    <location>
        <begin position="418"/>
        <end position="482"/>
    </location>
</feature>
<feature type="chain" id="PRO_5043756089" evidence="1">
    <location>
        <begin position="23"/>
        <end position="518"/>
    </location>
</feature>
<reference evidence="4" key="1">
    <citation type="submission" date="2022-06" db="EMBL/GenBank/DDBJ databases">
        <title>Isolation of gut microbiota from human fecal samples.</title>
        <authorList>
            <person name="Pamer E.G."/>
            <person name="Barat B."/>
            <person name="Waligurski E."/>
            <person name="Medina S."/>
            <person name="Paddock L."/>
            <person name="Mostad J."/>
        </authorList>
    </citation>
    <scope>NUCLEOTIDE SEQUENCE</scope>
    <source>
        <strain evidence="4">DFI.9.91</strain>
    </source>
</reference>